<dbReference type="EMBL" id="BSNG01000003">
    <property type="protein sequence ID" value="GLQ12088.1"/>
    <property type="molecule type" value="Genomic_DNA"/>
</dbReference>
<reference evidence="1" key="2">
    <citation type="submission" date="2023-01" db="EMBL/GenBank/DDBJ databases">
        <title>Draft genome sequence of Devosia yakushimensis strain NBRC 103855.</title>
        <authorList>
            <person name="Sun Q."/>
            <person name="Mori K."/>
        </authorList>
    </citation>
    <scope>NUCLEOTIDE SEQUENCE</scope>
    <source>
        <strain evidence="1">NBRC 103855</strain>
    </source>
</reference>
<dbReference type="Proteomes" id="UP001161406">
    <property type="component" value="Unassembled WGS sequence"/>
</dbReference>
<keyword evidence="2" id="KW-1185">Reference proteome</keyword>
<name>A0ABQ5UKD2_9HYPH</name>
<accession>A0ABQ5UKD2</accession>
<dbReference type="SUPFAM" id="SSF53067">
    <property type="entry name" value="Actin-like ATPase domain"/>
    <property type="match status" value="1"/>
</dbReference>
<organism evidence="1 2">
    <name type="scientific">Devosia yakushimensis</name>
    <dbReference type="NCBI Taxonomy" id="470028"/>
    <lineage>
        <taxon>Bacteria</taxon>
        <taxon>Pseudomonadati</taxon>
        <taxon>Pseudomonadota</taxon>
        <taxon>Alphaproteobacteria</taxon>
        <taxon>Hyphomicrobiales</taxon>
        <taxon>Devosiaceae</taxon>
        <taxon>Devosia</taxon>
    </lineage>
</organism>
<sequence length="80" mass="8850">MLDVTEVVFGGSLVRLEPFLRDKLRHALFETTFRPIAEPLTVSFSRLGEAPLDGIAIALDGCTNDLERETAPWHGTKPIT</sequence>
<comment type="caution">
    <text evidence="1">The sequence shown here is derived from an EMBL/GenBank/DDBJ whole genome shotgun (WGS) entry which is preliminary data.</text>
</comment>
<reference evidence="1" key="1">
    <citation type="journal article" date="2014" name="Int. J. Syst. Evol. Microbiol.">
        <title>Complete genome of a new Firmicutes species belonging to the dominant human colonic microbiota ('Ruminococcus bicirculans') reveals two chromosomes and a selective capacity to utilize plant glucans.</title>
        <authorList>
            <consortium name="NISC Comparative Sequencing Program"/>
            <person name="Wegmann U."/>
            <person name="Louis P."/>
            <person name="Goesmann A."/>
            <person name="Henrissat B."/>
            <person name="Duncan S.H."/>
            <person name="Flint H.J."/>
        </authorList>
    </citation>
    <scope>NUCLEOTIDE SEQUENCE</scope>
    <source>
        <strain evidence="1">NBRC 103855</strain>
    </source>
</reference>
<proteinExistence type="predicted"/>
<evidence type="ECO:0000313" key="2">
    <source>
        <dbReference type="Proteomes" id="UP001161406"/>
    </source>
</evidence>
<evidence type="ECO:0000313" key="1">
    <source>
        <dbReference type="EMBL" id="GLQ12088.1"/>
    </source>
</evidence>
<evidence type="ECO:0008006" key="3">
    <source>
        <dbReference type="Google" id="ProtNLM"/>
    </source>
</evidence>
<dbReference type="InterPro" id="IPR043129">
    <property type="entry name" value="ATPase_NBD"/>
</dbReference>
<protein>
    <recommendedName>
        <fullName evidence="3">ROK family protein</fullName>
    </recommendedName>
</protein>
<gene>
    <name evidence="1" type="ORF">GCM10007913_40200</name>
</gene>